<dbReference type="SMART" id="SM00320">
    <property type="entry name" value="WD40"/>
    <property type="match status" value="1"/>
</dbReference>
<name>A0A1Y1VMG8_9FUNG</name>
<dbReference type="PROSITE" id="PS00678">
    <property type="entry name" value="WD_REPEATS_1"/>
    <property type="match status" value="1"/>
</dbReference>
<dbReference type="PROSITE" id="PS50082">
    <property type="entry name" value="WD_REPEATS_2"/>
    <property type="match status" value="1"/>
</dbReference>
<feature type="region of interest" description="Disordered" evidence="4">
    <location>
        <begin position="610"/>
        <end position="645"/>
    </location>
</feature>
<comment type="caution">
    <text evidence="5">The sequence shown here is derived from an EMBL/GenBank/DDBJ whole genome shotgun (WGS) entry which is preliminary data.</text>
</comment>
<protein>
    <submittedName>
        <fullName evidence="5">WD40 repeat-like protein</fullName>
    </submittedName>
</protein>
<reference evidence="5 6" key="1">
    <citation type="submission" date="2016-08" db="EMBL/GenBank/DDBJ databases">
        <title>Genomes of anaerobic fungi encode conserved fungal cellulosomes for biomass hydrolysis.</title>
        <authorList>
            <consortium name="DOE Joint Genome Institute"/>
            <person name="Haitjema C.H."/>
            <person name="Gilmore S.P."/>
            <person name="Henske J.K."/>
            <person name="Solomon K.V."/>
            <person name="De Groot R."/>
            <person name="Kuo A."/>
            <person name="Mondo S.J."/>
            <person name="Salamov A.A."/>
            <person name="Labutti K."/>
            <person name="Zhao Z."/>
            <person name="Chiniquy J."/>
            <person name="Barry K."/>
            <person name="Brewer H.M."/>
            <person name="Purvine S.O."/>
            <person name="Wright A.T."/>
            <person name="Boxma B."/>
            <person name="Van Alen T."/>
            <person name="Hackstein J.H."/>
            <person name="Baker S.E."/>
            <person name="Grigoriev I.V."/>
            <person name="O'Malley M.A."/>
        </authorList>
    </citation>
    <scope>NUCLEOTIDE SEQUENCE [LARGE SCALE GENOMIC DNA]</scope>
    <source>
        <strain evidence="6">finn</strain>
    </source>
</reference>
<dbReference type="OrthoDB" id="5591786at2759"/>
<evidence type="ECO:0000313" key="5">
    <source>
        <dbReference type="EMBL" id="ORX60113.1"/>
    </source>
</evidence>
<evidence type="ECO:0000256" key="2">
    <source>
        <dbReference type="ARBA" id="ARBA00022737"/>
    </source>
</evidence>
<dbReference type="SUPFAM" id="SSF50978">
    <property type="entry name" value="WD40 repeat-like"/>
    <property type="match status" value="1"/>
</dbReference>
<evidence type="ECO:0000256" key="4">
    <source>
        <dbReference type="SAM" id="MobiDB-lite"/>
    </source>
</evidence>
<evidence type="ECO:0000256" key="3">
    <source>
        <dbReference type="PROSITE-ProRule" id="PRU00221"/>
    </source>
</evidence>
<dbReference type="STRING" id="1754191.A0A1Y1VMG8"/>
<gene>
    <name evidence="5" type="ORF">BCR36DRAFT_316538</name>
</gene>
<proteinExistence type="predicted"/>
<dbReference type="PROSITE" id="PS50294">
    <property type="entry name" value="WD_REPEATS_REGION"/>
    <property type="match status" value="1"/>
</dbReference>
<dbReference type="Pfam" id="PF00400">
    <property type="entry name" value="WD40"/>
    <property type="match status" value="1"/>
</dbReference>
<dbReference type="EMBL" id="MCFH01000002">
    <property type="protein sequence ID" value="ORX60113.1"/>
    <property type="molecule type" value="Genomic_DNA"/>
</dbReference>
<feature type="compositionally biased region" description="Low complexity" evidence="4">
    <location>
        <begin position="626"/>
        <end position="639"/>
    </location>
</feature>
<dbReference type="InterPro" id="IPR036322">
    <property type="entry name" value="WD40_repeat_dom_sf"/>
</dbReference>
<reference evidence="5 6" key="2">
    <citation type="submission" date="2016-08" db="EMBL/GenBank/DDBJ databases">
        <title>Pervasive Adenine N6-methylation of Active Genes in Fungi.</title>
        <authorList>
            <consortium name="DOE Joint Genome Institute"/>
            <person name="Mondo S.J."/>
            <person name="Dannebaum R.O."/>
            <person name="Kuo R.C."/>
            <person name="Labutti K."/>
            <person name="Haridas S."/>
            <person name="Kuo A."/>
            <person name="Salamov A."/>
            <person name="Ahrendt S.R."/>
            <person name="Lipzen A."/>
            <person name="Sullivan W."/>
            <person name="Andreopoulos W.B."/>
            <person name="Clum A."/>
            <person name="Lindquist E."/>
            <person name="Daum C."/>
            <person name="Ramamoorthy G.K."/>
            <person name="Gryganskyi A."/>
            <person name="Culley D."/>
            <person name="Magnuson J.K."/>
            <person name="James T.Y."/>
            <person name="O'Malley M.A."/>
            <person name="Stajich J.E."/>
            <person name="Spatafora J.W."/>
            <person name="Visel A."/>
            <person name="Grigoriev I.V."/>
        </authorList>
    </citation>
    <scope>NUCLEOTIDE SEQUENCE [LARGE SCALE GENOMIC DNA]</scope>
    <source>
        <strain evidence="6">finn</strain>
    </source>
</reference>
<dbReference type="Gene3D" id="2.130.10.10">
    <property type="entry name" value="YVTN repeat-like/Quinoprotein amine dehydrogenase"/>
    <property type="match status" value="1"/>
</dbReference>
<keyword evidence="1 3" id="KW-0853">WD repeat</keyword>
<organism evidence="5 6">
    <name type="scientific">Piromyces finnis</name>
    <dbReference type="NCBI Taxonomy" id="1754191"/>
    <lineage>
        <taxon>Eukaryota</taxon>
        <taxon>Fungi</taxon>
        <taxon>Fungi incertae sedis</taxon>
        <taxon>Chytridiomycota</taxon>
        <taxon>Chytridiomycota incertae sedis</taxon>
        <taxon>Neocallimastigomycetes</taxon>
        <taxon>Neocallimastigales</taxon>
        <taxon>Neocallimastigaceae</taxon>
        <taxon>Piromyces</taxon>
    </lineage>
</organism>
<dbReference type="InterPro" id="IPR001680">
    <property type="entry name" value="WD40_rpt"/>
</dbReference>
<feature type="region of interest" description="Disordered" evidence="4">
    <location>
        <begin position="493"/>
        <end position="529"/>
    </location>
</feature>
<dbReference type="AlphaFoldDB" id="A0A1Y1VMG8"/>
<dbReference type="InterPro" id="IPR019775">
    <property type="entry name" value="WD40_repeat_CS"/>
</dbReference>
<feature type="repeat" description="WD" evidence="3">
    <location>
        <begin position="244"/>
        <end position="285"/>
    </location>
</feature>
<evidence type="ECO:0000313" key="6">
    <source>
        <dbReference type="Proteomes" id="UP000193719"/>
    </source>
</evidence>
<keyword evidence="6" id="KW-1185">Reference proteome</keyword>
<dbReference type="InterPro" id="IPR015943">
    <property type="entry name" value="WD40/YVTN_repeat-like_dom_sf"/>
</dbReference>
<evidence type="ECO:0000256" key="1">
    <source>
        <dbReference type="ARBA" id="ARBA00022574"/>
    </source>
</evidence>
<sequence length="928" mass="107812">MEHYKKNYNNLSMEVLVDGETLFTKVDEYISIIPWKINLLACSQTKPYLFLAINNNIYVYKIYNEKEYSKDPFIILKTGNNSEISINSIKMGYLYNEEILVSVSDNGLIAIFFISNLEQEPIKLINDNDISTWGIAIYGPKGYIAVSANNFLIKMYKILKANNSKSRNEHSNENSSEVTNNKINENIEEFVKEKNSEISNLDFSGIKMSDSEISFEENYKNNNDKGKPIENYPNYILGDECIYFKGHKHNIPYISFSKDGKYLISSSIDSTIRIWNVSTGKKVYTKLIHKDEWNWTGNFIEINHGYIYNNDVVNSYVKSIHAHDEFIDRFMAIRRFFPNIPGNIENIREMINRGEIFLNSVSLNLTRNSELDQEIEDENENSVDEDIDLINSGSDISFTEEDNCLSNDSEDEKNKIKFFFENPSSINNENSIKHDRINKKRSYNTMKNDKIININKENITNFDIIQSYDLMGNNKLKIEEGSSSKSNLIIKNENENEIKESDDIDQNDNSSPNTKEKKKKGEETLDQNIEVRNNEIVDNSDYHEINNESTHSNIQRDYINISGENDFNGLSNEVDLFHDNDNENDQNNNNIEENELEVNHINIINNEEESFGDDEESEEEQDNVGDFMNAGNNTANNTDDNLDDDNNNNNIYVNFDFNDHEVTEYHSDSMSVGPIPIYYDINNERRSLSEGENELFIYDTNENELHNNRDEMIINEDQQIDEEEHLLDEIEDSDEIDDFPIEEEDYNSFGENDDSFLSFETDDSDNLHIEHSDIEDKDLTIKVNNNTFLIVSSVTDIYLLDKSGKVIDVLQNPFEKYCVSLNRYSRISILEWIPEIEVIVVANQKGVFGLLRIIKIKEEQKYKMVMEKYLPEKSPLYPIAGLCVKPFYSTYDPLLSYYLIYVTFLNGSIYIYKLKHNTNSFPLSLTQL</sequence>
<accession>A0A1Y1VMG8</accession>
<keyword evidence="2" id="KW-0677">Repeat</keyword>
<dbReference type="Proteomes" id="UP000193719">
    <property type="component" value="Unassembled WGS sequence"/>
</dbReference>
<feature type="compositionally biased region" description="Acidic residues" evidence="4">
    <location>
        <begin position="610"/>
        <end position="623"/>
    </location>
</feature>